<dbReference type="AlphaFoldDB" id="A0A8J6QC74"/>
<evidence type="ECO:0000256" key="4">
    <source>
        <dbReference type="ARBA" id="ARBA00023277"/>
    </source>
</evidence>
<comment type="caution">
    <text evidence="7">The sequence shown here is derived from an EMBL/GenBank/DDBJ whole genome shotgun (WGS) entry which is preliminary data.</text>
</comment>
<evidence type="ECO:0000259" key="6">
    <source>
        <dbReference type="Pfam" id="PF20578"/>
    </source>
</evidence>
<keyword evidence="2" id="KW-0624">Polysaccharide degradation</keyword>
<dbReference type="Proteomes" id="UP000602057">
    <property type="component" value="Unassembled WGS sequence"/>
</dbReference>
<dbReference type="PANTHER" id="PTHR43772">
    <property type="entry name" value="ENDO-1,4-BETA-XYLANASE"/>
    <property type="match status" value="1"/>
</dbReference>
<dbReference type="Pfam" id="PF20578">
    <property type="entry name" value="aBig_2"/>
    <property type="match status" value="2"/>
</dbReference>
<dbReference type="InterPro" id="IPR006710">
    <property type="entry name" value="Glyco_hydro_43"/>
</dbReference>
<feature type="domain" description="Atrophied bacterial Ig" evidence="6">
    <location>
        <begin position="342"/>
        <end position="426"/>
    </location>
</feature>
<reference evidence="7" key="1">
    <citation type="journal article" date="2013" name="Int. J. Syst. Evol. Microbiol.">
        <title>Aestuariibaculum suncheonense gen. nov., sp. nov., a marine bacterium of the family Flavobacteriaceae isolated from a tidal flat and emended descriptions of the genera Gaetbulibacter and Tamlana.</title>
        <authorList>
            <person name="Jeong S.H."/>
            <person name="Park M.S."/>
            <person name="Jin H.M."/>
            <person name="Lee K."/>
            <person name="Park W."/>
            <person name="Jeon C.O."/>
        </authorList>
    </citation>
    <scope>NUCLEOTIDE SEQUENCE</scope>
    <source>
        <strain evidence="7">SC17</strain>
    </source>
</reference>
<evidence type="ECO:0000256" key="3">
    <source>
        <dbReference type="ARBA" id="ARBA00022801"/>
    </source>
</evidence>
<name>A0A8J6QC74_9FLAO</name>
<comment type="similarity">
    <text evidence="1">Belongs to the glycosyl hydrolase 43 family.</text>
</comment>
<dbReference type="Gene3D" id="2.60.120.200">
    <property type="match status" value="1"/>
</dbReference>
<dbReference type="SUPFAM" id="SSF75005">
    <property type="entry name" value="Arabinanase/levansucrase/invertase"/>
    <property type="match status" value="2"/>
</dbReference>
<dbReference type="Pfam" id="PF04616">
    <property type="entry name" value="Glyco_hydro_43"/>
    <property type="match status" value="2"/>
</dbReference>
<dbReference type="CDD" id="cd08983">
    <property type="entry name" value="GH43_Bt3655-like"/>
    <property type="match status" value="1"/>
</dbReference>
<dbReference type="InterPro" id="IPR052176">
    <property type="entry name" value="Glycosyl_Hydrlase_43_Enz"/>
</dbReference>
<evidence type="ECO:0000256" key="2">
    <source>
        <dbReference type="ARBA" id="ARBA00022651"/>
    </source>
</evidence>
<dbReference type="RefSeq" id="WP_188215293.1">
    <property type="nucleotide sequence ID" value="NZ_BAABGH010000018.1"/>
</dbReference>
<dbReference type="PANTHER" id="PTHR43772:SF2">
    <property type="entry name" value="PUTATIVE (AFU_ORTHOLOGUE AFUA_2G04480)-RELATED"/>
    <property type="match status" value="1"/>
</dbReference>
<keyword evidence="5" id="KW-0326">Glycosidase</keyword>
<evidence type="ECO:0000256" key="5">
    <source>
        <dbReference type="ARBA" id="ARBA00023295"/>
    </source>
</evidence>
<proteinExistence type="inferred from homology"/>
<dbReference type="Pfam" id="PF13385">
    <property type="entry name" value="Laminin_G_3"/>
    <property type="match status" value="1"/>
</dbReference>
<dbReference type="InterPro" id="IPR046780">
    <property type="entry name" value="aBig_2"/>
</dbReference>
<dbReference type="GO" id="GO:0004553">
    <property type="term" value="F:hydrolase activity, hydrolyzing O-glycosyl compounds"/>
    <property type="evidence" value="ECO:0007669"/>
    <property type="project" value="InterPro"/>
</dbReference>
<protein>
    <submittedName>
        <fullName evidence="7">Family 43 glycosylhydrolase</fullName>
    </submittedName>
</protein>
<keyword evidence="2" id="KW-0858">Xylan degradation</keyword>
<reference evidence="7" key="2">
    <citation type="submission" date="2020-09" db="EMBL/GenBank/DDBJ databases">
        <authorList>
            <person name="Wu Z."/>
        </authorList>
    </citation>
    <scope>NUCLEOTIDE SEQUENCE</scope>
    <source>
        <strain evidence="7">SC17</strain>
    </source>
</reference>
<evidence type="ECO:0000313" key="7">
    <source>
        <dbReference type="EMBL" id="MBD0834843.1"/>
    </source>
</evidence>
<accession>A0A8J6QC74</accession>
<evidence type="ECO:0000256" key="1">
    <source>
        <dbReference type="ARBA" id="ARBA00009865"/>
    </source>
</evidence>
<dbReference type="InterPro" id="IPR013320">
    <property type="entry name" value="ConA-like_dom_sf"/>
</dbReference>
<dbReference type="InterPro" id="IPR023296">
    <property type="entry name" value="Glyco_hydro_beta-prop_sf"/>
</dbReference>
<dbReference type="Gene3D" id="2.60.40.2340">
    <property type="match status" value="1"/>
</dbReference>
<keyword evidence="8" id="KW-1185">Reference proteome</keyword>
<dbReference type="CDD" id="cd18828">
    <property type="entry name" value="GH43_BT3675-like"/>
    <property type="match status" value="1"/>
</dbReference>
<dbReference type="GO" id="GO:0045493">
    <property type="term" value="P:xylan catabolic process"/>
    <property type="evidence" value="ECO:0007669"/>
    <property type="project" value="UniProtKB-KW"/>
</dbReference>
<evidence type="ECO:0000313" key="8">
    <source>
        <dbReference type="Proteomes" id="UP000602057"/>
    </source>
</evidence>
<dbReference type="SUPFAM" id="SSF49899">
    <property type="entry name" value="Concanavalin A-like lectins/glucanases"/>
    <property type="match status" value="1"/>
</dbReference>
<feature type="domain" description="Atrophied bacterial Ig" evidence="6">
    <location>
        <begin position="263"/>
        <end position="334"/>
    </location>
</feature>
<keyword evidence="4" id="KW-0119">Carbohydrate metabolism</keyword>
<dbReference type="EMBL" id="JACVXC010000001">
    <property type="protein sequence ID" value="MBD0834843.1"/>
    <property type="molecule type" value="Genomic_DNA"/>
</dbReference>
<keyword evidence="3" id="KW-0378">Hydrolase</keyword>
<organism evidence="7 8">
    <name type="scientific">Aestuariibaculum suncheonense</name>
    <dbReference type="NCBI Taxonomy" id="1028745"/>
    <lineage>
        <taxon>Bacteria</taxon>
        <taxon>Pseudomonadati</taxon>
        <taxon>Bacteroidota</taxon>
        <taxon>Flavobacteriia</taxon>
        <taxon>Flavobacteriales</taxon>
        <taxon>Flavobacteriaceae</taxon>
    </lineage>
</organism>
<gene>
    <name evidence="7" type="ORF">ICJ84_05305</name>
</gene>
<dbReference type="Gene3D" id="2.115.10.20">
    <property type="entry name" value="Glycosyl hydrolase domain, family 43"/>
    <property type="match status" value="2"/>
</dbReference>
<sequence>MKYSFLKFFNSVIICFPFLYFLNSGGQTSILAQYNFNTVHDSSGVFNGSLQNGAELIPYGTNYVLSLGDNNGYFDFGSSFGTIINQLDNFSISTNLFISSSYPLTGLGNFVWTFANSTNMATSQNGNIFFGANNSRYTISQTHWTGESSLVIDQPLTTGRWINLTYTQLDGVGKIYINGNLEAQGSIPINPDSIGSTAYNFLGRSCYVGDQFLKTALYDNFIIYSGALNQTEVTSLSENIKPLNNTLDNLLLTEAYDNLLIPEADSVQSNLVLPKLLNNGITVIWQSSNTNLISSTGIVTRPAIGSNQETLTLTATLTLNNTSIIKEFAITVLPSYSDAESVQKDLEALTIMGNTNNIRERISLPIKTKQGSLVIWSSDAPDYLNNIGQIQQLSPYGSGKKRVILTATLIKGEEKASKTFEVWIAEKENRSAYLFSYFTGNDTNGEQIRFAISNDGYNYTPLNNGKPIINSDTISIKQGVRDPHILRGEDGNTFYMVVTDMKSSEGWNSNRGIVLLKSNDLINWTHSTVNFPTKWPDEWSNVLRVWAPQTIYDPEAEKYMVYFSLWTNDATSPYDRIYYCYANDDFTDLIGTPKLLFDRGTSSIDGDIVFNEEDQLYYMFFKNEALGGISQVTSSSLTATNGQEPGSQWSIPSPSLQQTNKAVEGSGVFRLIDSNNWILMYDCYTSGHYQYCSSSNLKDFRFVQDNYNINARHGTTISISNEEAARLVEKWPSSALTPTPEGARNKSIKENGFYLDNNLKTLKLGVKFGTNLSGFNPELYASPGTQILPEGPQDFSNGAVNYLFSQNGTTTTYSVSADIEVNPVISSFHADPEILFSEKTGRFYIYPTNDGAPGWGSHTFNVFSSPDLVNWTNEGEILDLKSNQVPWASGNAWAPAIIEKKINNNYQYFYYFSGNAGTKQIGVAVAEDPLGPFIDSGTPLISALPSGVNSGQLIDGDVFEDPVSGKNYFYYGNGFMAVAELNEDMMSIKPNSSQVITPVGGNLTTYAYREGAYVFYREGLYYFLWSVDDTGSANYHVAYGTSTSPLGPITVAEQPIVIRQDASNRIYGTGHNSILQIPDRDEWYIVYHRINADYLNTDPGIHREICIDRLYFNEDGSINEVSPTRRGIDPVILDHVKNALSTEKVENVNNFKLAERRIYNLAGQYLGNDFSNLKNGLYIIKDIYSNGTVKTRKIFKQIKD</sequence>